<name>A0ACC2J795_9PEZI</name>
<dbReference type="EMBL" id="JAPESX010000101">
    <property type="protein sequence ID" value="KAJ8123287.1"/>
    <property type="molecule type" value="Genomic_DNA"/>
</dbReference>
<organism evidence="1 2">
    <name type="scientific">Nemania bipapillata</name>
    <dbReference type="NCBI Taxonomy" id="110536"/>
    <lineage>
        <taxon>Eukaryota</taxon>
        <taxon>Fungi</taxon>
        <taxon>Dikarya</taxon>
        <taxon>Ascomycota</taxon>
        <taxon>Pezizomycotina</taxon>
        <taxon>Sordariomycetes</taxon>
        <taxon>Xylariomycetidae</taxon>
        <taxon>Xylariales</taxon>
        <taxon>Xylariaceae</taxon>
        <taxon>Nemania</taxon>
    </lineage>
</organism>
<comment type="caution">
    <text evidence="1">The sequence shown here is derived from an EMBL/GenBank/DDBJ whole genome shotgun (WGS) entry which is preliminary data.</text>
</comment>
<keyword evidence="2" id="KW-1185">Reference proteome</keyword>
<accession>A0ACC2J795</accession>
<sequence length="99" mass="9970">MSHSPPGFADPKASAFQDVATSAYAGSSEYGTFNASGCDDVDGPDANNDLVTVVEDRDLKRGLAQRHLSMLGIAGAIGTGLFLGLGSAVQTAGPLGASR</sequence>
<proteinExistence type="predicted"/>
<dbReference type="Proteomes" id="UP001153334">
    <property type="component" value="Unassembled WGS sequence"/>
</dbReference>
<reference evidence="1" key="1">
    <citation type="submission" date="2022-11" db="EMBL/GenBank/DDBJ databases">
        <title>Genome Sequence of Nemania bipapillata.</title>
        <authorList>
            <person name="Buettner E."/>
        </authorList>
    </citation>
    <scope>NUCLEOTIDE SEQUENCE</scope>
    <source>
        <strain evidence="1">CP14</strain>
    </source>
</reference>
<evidence type="ECO:0000313" key="1">
    <source>
        <dbReference type="EMBL" id="KAJ8123287.1"/>
    </source>
</evidence>
<gene>
    <name evidence="1" type="ORF">ONZ43_g729</name>
</gene>
<evidence type="ECO:0000313" key="2">
    <source>
        <dbReference type="Proteomes" id="UP001153334"/>
    </source>
</evidence>
<protein>
    <submittedName>
        <fullName evidence="1">Uncharacterized protein</fullName>
    </submittedName>
</protein>